<name>A0ABR4PC92_9HELO</name>
<keyword evidence="2" id="KW-1133">Transmembrane helix</keyword>
<dbReference type="Proteomes" id="UP001629113">
    <property type="component" value="Unassembled WGS sequence"/>
</dbReference>
<feature type="transmembrane region" description="Helical" evidence="2">
    <location>
        <begin position="182"/>
        <end position="202"/>
    </location>
</feature>
<keyword evidence="4" id="KW-1185">Reference proteome</keyword>
<feature type="transmembrane region" description="Helical" evidence="2">
    <location>
        <begin position="148"/>
        <end position="170"/>
    </location>
</feature>
<keyword evidence="2" id="KW-0472">Membrane</keyword>
<evidence type="ECO:0000313" key="4">
    <source>
        <dbReference type="Proteomes" id="UP001629113"/>
    </source>
</evidence>
<feature type="region of interest" description="Disordered" evidence="1">
    <location>
        <begin position="69"/>
        <end position="99"/>
    </location>
</feature>
<feature type="transmembrane region" description="Helical" evidence="2">
    <location>
        <begin position="43"/>
        <end position="63"/>
    </location>
</feature>
<evidence type="ECO:0000256" key="1">
    <source>
        <dbReference type="SAM" id="MobiDB-lite"/>
    </source>
</evidence>
<comment type="caution">
    <text evidence="3">The sequence shown here is derived from an EMBL/GenBank/DDBJ whole genome shotgun (WGS) entry which is preliminary data.</text>
</comment>
<reference evidence="3 4" key="1">
    <citation type="submission" date="2024-06" db="EMBL/GenBank/DDBJ databases">
        <title>Complete genome of Phlyctema vagabunda strain 19-DSS-EL-015.</title>
        <authorList>
            <person name="Fiorenzani C."/>
        </authorList>
    </citation>
    <scope>NUCLEOTIDE SEQUENCE [LARGE SCALE GENOMIC DNA]</scope>
    <source>
        <strain evidence="3 4">19-DSS-EL-015</strain>
    </source>
</reference>
<dbReference type="EMBL" id="JBFCZG010000006">
    <property type="protein sequence ID" value="KAL3420908.1"/>
    <property type="molecule type" value="Genomic_DNA"/>
</dbReference>
<feature type="transmembrane region" description="Helical" evidence="2">
    <location>
        <begin position="113"/>
        <end position="136"/>
    </location>
</feature>
<proteinExistence type="predicted"/>
<evidence type="ECO:0000256" key="2">
    <source>
        <dbReference type="SAM" id="Phobius"/>
    </source>
</evidence>
<protein>
    <submittedName>
        <fullName evidence="3">Uncharacterized protein</fullName>
    </submittedName>
</protein>
<keyword evidence="2" id="KW-0812">Transmembrane</keyword>
<evidence type="ECO:0000313" key="3">
    <source>
        <dbReference type="EMBL" id="KAL3420908.1"/>
    </source>
</evidence>
<feature type="compositionally biased region" description="Basic and acidic residues" evidence="1">
    <location>
        <begin position="87"/>
        <end position="99"/>
    </location>
</feature>
<sequence>MGLFRVATISYALLKRNGDVPTGRKCAFYAKFTQNIPRGETDAMFFGLYLLVLVFLYTAAATYNQKVQRAPNPDMEKGPTESETENDGGKEENKEGRRGRASDKLRLAMSYKALIVATICFMLSSLATVISVYAIMGIWFCHHEDLISLYWGFWLLGIVGSDIAILGIIVNEMHVLFGAPRPIYALALATPIPVLVGCINFVHQGSKKMAMKQVDRMERIDSQASDGTRRTAVAAAPAPAPATAPVQAVDSSGSVPAAECLIVPFRVPGNHEVRWREARHLPADAVRVCVSGRDSL</sequence>
<organism evidence="3 4">
    <name type="scientific">Phlyctema vagabunda</name>
    <dbReference type="NCBI Taxonomy" id="108571"/>
    <lineage>
        <taxon>Eukaryota</taxon>
        <taxon>Fungi</taxon>
        <taxon>Dikarya</taxon>
        <taxon>Ascomycota</taxon>
        <taxon>Pezizomycotina</taxon>
        <taxon>Leotiomycetes</taxon>
        <taxon>Helotiales</taxon>
        <taxon>Dermateaceae</taxon>
        <taxon>Phlyctema</taxon>
    </lineage>
</organism>
<gene>
    <name evidence="3" type="ORF">PVAG01_07353</name>
</gene>
<accession>A0ABR4PC92</accession>